<accession>A0ABT9J0X2</accession>
<dbReference type="Proteomes" id="UP001231941">
    <property type="component" value="Unassembled WGS sequence"/>
</dbReference>
<protein>
    <submittedName>
        <fullName evidence="1">Uncharacterized protein</fullName>
    </submittedName>
</protein>
<dbReference type="EMBL" id="JAVAMP010000006">
    <property type="protein sequence ID" value="MDP5275223.1"/>
    <property type="molecule type" value="Genomic_DNA"/>
</dbReference>
<comment type="caution">
    <text evidence="1">The sequence shown here is derived from an EMBL/GenBank/DDBJ whole genome shotgun (WGS) entry which is preliminary data.</text>
</comment>
<gene>
    <name evidence="1" type="ORF">Q5Y73_13990</name>
</gene>
<evidence type="ECO:0000313" key="1">
    <source>
        <dbReference type="EMBL" id="MDP5275223.1"/>
    </source>
</evidence>
<dbReference type="RefSeq" id="WP_305992534.1">
    <property type="nucleotide sequence ID" value="NZ_JAVAMP010000006.1"/>
</dbReference>
<organism evidence="1 2">
    <name type="scientific">Chengkuizengella axinellae</name>
    <dbReference type="NCBI Taxonomy" id="3064388"/>
    <lineage>
        <taxon>Bacteria</taxon>
        <taxon>Bacillati</taxon>
        <taxon>Bacillota</taxon>
        <taxon>Bacilli</taxon>
        <taxon>Bacillales</taxon>
        <taxon>Paenibacillaceae</taxon>
        <taxon>Chengkuizengella</taxon>
    </lineage>
</organism>
<evidence type="ECO:0000313" key="2">
    <source>
        <dbReference type="Proteomes" id="UP001231941"/>
    </source>
</evidence>
<keyword evidence="2" id="KW-1185">Reference proteome</keyword>
<proteinExistence type="predicted"/>
<sequence length="197" mass="23342">MIIIQMMEPAEGVYLEASKDFTSFRKMALKMKPKLRMKENDYYFIGIYKGYLYGLSDANRLKYLVVTNTGNIVKDIDISVRVLCLYNLLFHAWALKEDIKGTLNGHLKFKEDTVPQFVEAIEQYLKAVEKVIYPSQQKVQQYKDDLKMLKEMCYVKPKKRKKLSYINKPQINISHPFKKKRLGHKLKSSWFLYNKHN</sequence>
<name>A0ABT9J0X2_9BACL</name>
<reference evidence="1 2" key="1">
    <citation type="submission" date="2023-08" db="EMBL/GenBank/DDBJ databases">
        <authorList>
            <person name="Park J.-S."/>
        </authorList>
    </citation>
    <scope>NUCLEOTIDE SEQUENCE [LARGE SCALE GENOMIC DNA]</scope>
    <source>
        <strain evidence="1 2">2205SS18-9</strain>
    </source>
</reference>